<reference evidence="4" key="1">
    <citation type="journal article" date="2017" name="Nat. Ecol. Evol.">
        <title>Genome expansion and lineage-specific genetic innovations in the forest pathogenic fungi Armillaria.</title>
        <authorList>
            <person name="Sipos G."/>
            <person name="Prasanna A.N."/>
            <person name="Walter M.C."/>
            <person name="O'Connor E."/>
            <person name="Balint B."/>
            <person name="Krizsan K."/>
            <person name="Kiss B."/>
            <person name="Hess J."/>
            <person name="Varga T."/>
            <person name="Slot J."/>
            <person name="Riley R."/>
            <person name="Boka B."/>
            <person name="Rigling D."/>
            <person name="Barry K."/>
            <person name="Lee J."/>
            <person name="Mihaltcheva S."/>
            <person name="LaButti K."/>
            <person name="Lipzen A."/>
            <person name="Waldron R."/>
            <person name="Moloney N.M."/>
            <person name="Sperisen C."/>
            <person name="Kredics L."/>
            <person name="Vagvoelgyi C."/>
            <person name="Patrignani A."/>
            <person name="Fitzpatrick D."/>
            <person name="Nagy I."/>
            <person name="Doyle S."/>
            <person name="Anderson J.B."/>
            <person name="Grigoriev I.V."/>
            <person name="Gueldener U."/>
            <person name="Muensterkoetter M."/>
            <person name="Nagy L.G."/>
        </authorList>
    </citation>
    <scope>NUCLEOTIDE SEQUENCE [LARGE SCALE GENOMIC DNA]</scope>
    <source>
        <strain evidence="4">C18/9</strain>
    </source>
</reference>
<keyword evidence="4" id="KW-1185">Reference proteome</keyword>
<organism evidence="3 4">
    <name type="scientific">Armillaria ostoyae</name>
    <name type="common">Armillaria root rot fungus</name>
    <dbReference type="NCBI Taxonomy" id="47428"/>
    <lineage>
        <taxon>Eukaryota</taxon>
        <taxon>Fungi</taxon>
        <taxon>Dikarya</taxon>
        <taxon>Basidiomycota</taxon>
        <taxon>Agaricomycotina</taxon>
        <taxon>Agaricomycetes</taxon>
        <taxon>Agaricomycetidae</taxon>
        <taxon>Agaricales</taxon>
        <taxon>Marasmiineae</taxon>
        <taxon>Physalacriaceae</taxon>
        <taxon>Armillaria</taxon>
    </lineage>
</organism>
<feature type="compositionally biased region" description="Polar residues" evidence="2">
    <location>
        <begin position="443"/>
        <end position="457"/>
    </location>
</feature>
<evidence type="ECO:0000256" key="1">
    <source>
        <dbReference type="SAM" id="Coils"/>
    </source>
</evidence>
<dbReference type="OrthoDB" id="3263403at2759"/>
<feature type="region of interest" description="Disordered" evidence="2">
    <location>
        <begin position="300"/>
        <end position="347"/>
    </location>
</feature>
<feature type="compositionally biased region" description="Pro residues" evidence="2">
    <location>
        <begin position="366"/>
        <end position="375"/>
    </location>
</feature>
<dbReference type="STRING" id="47428.A0A284R000"/>
<name>A0A284R000_ARMOS</name>
<evidence type="ECO:0000313" key="4">
    <source>
        <dbReference type="Proteomes" id="UP000219338"/>
    </source>
</evidence>
<feature type="compositionally biased region" description="Polar residues" evidence="2">
    <location>
        <begin position="300"/>
        <end position="324"/>
    </location>
</feature>
<feature type="compositionally biased region" description="Low complexity" evidence="2">
    <location>
        <begin position="376"/>
        <end position="390"/>
    </location>
</feature>
<feature type="region of interest" description="Disordered" evidence="2">
    <location>
        <begin position="443"/>
        <end position="485"/>
    </location>
</feature>
<evidence type="ECO:0000256" key="2">
    <source>
        <dbReference type="SAM" id="MobiDB-lite"/>
    </source>
</evidence>
<evidence type="ECO:0000313" key="3">
    <source>
        <dbReference type="EMBL" id="SJL02057.1"/>
    </source>
</evidence>
<proteinExistence type="predicted"/>
<sequence>MNAQDQQQHAQPPILPRQVSKFRMQFHPDSIFARADSGPPASGPPSAPTTLALSPQAEFKNKVIEIIAGTANGCLAELGYYPTLHSDMQKSKAQNQFLTNVLKEREALISKWQQENHKLWEDNRRLISLDTDIKSKTAEIDTLKAEIMGKDMTIKELTRQVRGVPTREPDAYQNLLREYQALQEKHRATHNEKAILENTIAQMKSMGFGANNQQGVVGPSAVARRNSAPIAQPTQLMAMSRRASQPRPQPMPQQPVHPQAAQILPFPRQHVQNPGLIAGWATNQQPQPMQRASQAIYVPSSTPSQSLNPPLQISTHSLPSSVGPSQMPPTPPMSAFPAQLSPSTAPSAMNIPIQVNQYLQISSNHQPPPMQPCPSPQSQAPRAQSQTASSVQVPILPERPPPQTQIQSGVVPPTPPVSHKSMSPEVFPETKPVIDAAGNIASVSATGTESNNPTLKRSASHEPPEPSKRAKLEQMEDPPLTTSVEVPTSYDDEIVEVDATGLRPISVVVEEMVISDEADPNTKHCLFCRARYDKGALKELPKPFVNNPEEMEKHMFDAHPIVLDSLRKQIFEE</sequence>
<feature type="compositionally biased region" description="Basic and acidic residues" evidence="2">
    <location>
        <begin position="459"/>
        <end position="474"/>
    </location>
</feature>
<feature type="region of interest" description="Disordered" evidence="2">
    <location>
        <begin position="362"/>
        <end position="425"/>
    </location>
</feature>
<feature type="coiled-coil region" evidence="1">
    <location>
        <begin position="126"/>
        <end position="199"/>
    </location>
</feature>
<protein>
    <submittedName>
        <fullName evidence="3">Uncharacterized protein</fullName>
    </submittedName>
</protein>
<gene>
    <name evidence="3" type="ORF">ARMOST_05381</name>
</gene>
<dbReference type="AlphaFoldDB" id="A0A284R000"/>
<dbReference type="EMBL" id="FUEG01000003">
    <property type="protein sequence ID" value="SJL02057.1"/>
    <property type="molecule type" value="Genomic_DNA"/>
</dbReference>
<accession>A0A284R000</accession>
<dbReference type="Proteomes" id="UP000219338">
    <property type="component" value="Unassembled WGS sequence"/>
</dbReference>
<keyword evidence="1" id="KW-0175">Coiled coil</keyword>
<dbReference type="OMA" id="CLEANFD"/>